<protein>
    <recommendedName>
        <fullName evidence="2">TauD/TfdA-like domain-containing protein</fullName>
    </recommendedName>
</protein>
<dbReference type="InterPro" id="IPR003819">
    <property type="entry name" value="TauD/TfdA-like"/>
</dbReference>
<keyword evidence="4" id="KW-1185">Reference proteome</keyword>
<sequence length="362" mass="40571">MSWSGTVLDHEDLHILNLNDKGIREIEDGLFSFLGLELDGDEVSPERFPLPTLRSQLARCADEIYNGRGISIIRGLQPSRYSAEENTMLFLALAEYIGDQRGIQSYKGAMLTHVTDSKSWDAPKERRHGVYTNDKLPFHTDVGCEILAIQVRECAEKGGETCVASSGAIYNDLIKSNPQALRTLTKANWPVQMSKQRPPFIFAPLLEYHNGNLVISADPARLGPPRHSAAFESSVPSLTPEQCDALIVLQQAAQKHQLRLHSRPGDIILINNLTMLHGREAYDDGKYSSRHLVRLWLRNKALAWSIPPQMKAPWDAVFGERAKAVRDRLYPCSPMPEFMESKYSNGTAAFVAEDIDETVEED</sequence>
<comment type="caution">
    <text evidence="3">The sequence shown here is derived from an EMBL/GenBank/DDBJ whole genome shotgun (WGS) entry which is preliminary data.</text>
</comment>
<feature type="domain" description="TauD/TfdA-like" evidence="2">
    <location>
        <begin position="43"/>
        <end position="296"/>
    </location>
</feature>
<dbReference type="AlphaFoldDB" id="A0AAN9YN49"/>
<dbReference type="EMBL" id="JAKJXP020000068">
    <property type="protein sequence ID" value="KAK7750246.1"/>
    <property type="molecule type" value="Genomic_DNA"/>
</dbReference>
<accession>A0AAN9YN49</accession>
<proteinExistence type="predicted"/>
<evidence type="ECO:0000313" key="3">
    <source>
        <dbReference type="EMBL" id="KAK7750246.1"/>
    </source>
</evidence>
<dbReference type="Pfam" id="PF02668">
    <property type="entry name" value="TauD"/>
    <property type="match status" value="1"/>
</dbReference>
<dbReference type="InterPro" id="IPR042098">
    <property type="entry name" value="TauD-like_sf"/>
</dbReference>
<dbReference type="Proteomes" id="UP001320420">
    <property type="component" value="Unassembled WGS sequence"/>
</dbReference>
<dbReference type="GO" id="GO:0016491">
    <property type="term" value="F:oxidoreductase activity"/>
    <property type="evidence" value="ECO:0007669"/>
    <property type="project" value="UniProtKB-KW"/>
</dbReference>
<keyword evidence="1" id="KW-0560">Oxidoreductase</keyword>
<organism evidence="3 4">
    <name type="scientific">Diatrype stigma</name>
    <dbReference type="NCBI Taxonomy" id="117547"/>
    <lineage>
        <taxon>Eukaryota</taxon>
        <taxon>Fungi</taxon>
        <taxon>Dikarya</taxon>
        <taxon>Ascomycota</taxon>
        <taxon>Pezizomycotina</taxon>
        <taxon>Sordariomycetes</taxon>
        <taxon>Xylariomycetidae</taxon>
        <taxon>Xylariales</taxon>
        <taxon>Diatrypaceae</taxon>
        <taxon>Diatrype</taxon>
    </lineage>
</organism>
<evidence type="ECO:0000313" key="4">
    <source>
        <dbReference type="Proteomes" id="UP001320420"/>
    </source>
</evidence>
<gene>
    <name evidence="3" type="ORF">SLS62_007876</name>
</gene>
<name>A0AAN9YN49_9PEZI</name>
<dbReference type="Gene3D" id="3.60.130.10">
    <property type="entry name" value="Clavaminate synthase-like"/>
    <property type="match status" value="1"/>
</dbReference>
<reference evidence="3 4" key="1">
    <citation type="submission" date="2024-02" db="EMBL/GenBank/DDBJ databases">
        <title>De novo assembly and annotation of 12 fungi associated with fruit tree decline syndrome in Ontario, Canada.</title>
        <authorList>
            <person name="Sulman M."/>
            <person name="Ellouze W."/>
            <person name="Ilyukhin E."/>
        </authorList>
    </citation>
    <scope>NUCLEOTIDE SEQUENCE [LARGE SCALE GENOMIC DNA]</scope>
    <source>
        <strain evidence="3 4">M11/M66-122</strain>
    </source>
</reference>
<dbReference type="InterPro" id="IPR050411">
    <property type="entry name" value="AlphaKG_dependent_hydroxylases"/>
</dbReference>
<dbReference type="PANTHER" id="PTHR10696:SF54">
    <property type="entry name" value="FAMILY OXIDOREDUCTASE, PUTATIVE (AFU_ORTHOLOGUE AFUA_4G13850)-RELATED"/>
    <property type="match status" value="1"/>
</dbReference>
<dbReference type="SUPFAM" id="SSF51197">
    <property type="entry name" value="Clavaminate synthase-like"/>
    <property type="match status" value="1"/>
</dbReference>
<evidence type="ECO:0000256" key="1">
    <source>
        <dbReference type="ARBA" id="ARBA00023002"/>
    </source>
</evidence>
<dbReference type="PANTHER" id="PTHR10696">
    <property type="entry name" value="GAMMA-BUTYROBETAINE HYDROXYLASE-RELATED"/>
    <property type="match status" value="1"/>
</dbReference>
<evidence type="ECO:0000259" key="2">
    <source>
        <dbReference type="Pfam" id="PF02668"/>
    </source>
</evidence>